<dbReference type="STRING" id="1229664.N4UWW5"/>
<protein>
    <recommendedName>
        <fullName evidence="1">DDE-1 domain-containing protein</fullName>
    </recommendedName>
</protein>
<dbReference type="Pfam" id="PF03184">
    <property type="entry name" value="DDE_1"/>
    <property type="match status" value="1"/>
</dbReference>
<dbReference type="HOGENOM" id="CLU_013929_19_1_1"/>
<dbReference type="GO" id="GO:0003676">
    <property type="term" value="F:nucleic acid binding"/>
    <property type="evidence" value="ECO:0007669"/>
    <property type="project" value="InterPro"/>
</dbReference>
<reference evidence="3" key="1">
    <citation type="submission" date="2012-09" db="EMBL/GenBank/DDBJ databases">
        <title>Genome sequencing and comparative transcriptomics of race 1 and race 4 of banana pathogen: Fusarium oxysporum f. sp. cubense.</title>
        <authorList>
            <person name="Fang X."/>
            <person name="Huang J."/>
        </authorList>
    </citation>
    <scope>NUCLEOTIDE SEQUENCE [LARGE SCALE GENOMIC DNA]</scope>
    <source>
        <strain evidence="3">race 1</strain>
    </source>
</reference>
<dbReference type="InterPro" id="IPR004875">
    <property type="entry name" value="DDE_SF_endonuclease_dom"/>
</dbReference>
<dbReference type="EMBL" id="KB729958">
    <property type="protein sequence ID" value="ENH75767.1"/>
    <property type="molecule type" value="Genomic_DNA"/>
</dbReference>
<feature type="non-terminal residue" evidence="2">
    <location>
        <position position="1"/>
    </location>
</feature>
<proteinExistence type="predicted"/>
<evidence type="ECO:0000313" key="2">
    <source>
        <dbReference type="EMBL" id="ENH75767.1"/>
    </source>
</evidence>
<sequence>INSYYYLLILNSHKSHHSIEFKGYYKENKIIMLYMPTHASYLLQPLNIGCFRLLKKAYS</sequence>
<dbReference type="OrthoDB" id="5422709at2759"/>
<name>N4UWW5_FUSC1</name>
<feature type="domain" description="DDE-1" evidence="1">
    <location>
        <begin position="5"/>
        <end position="58"/>
    </location>
</feature>
<reference evidence="3" key="2">
    <citation type="journal article" date="2014" name="PLoS ONE">
        <title>Genome and Transcriptome Analysis of the Fungal Pathogen Fusarium oxysporum f. sp. cubense Causing Banana Vascular Wilt Disease.</title>
        <authorList>
            <person name="Guo L."/>
            <person name="Han L."/>
            <person name="Yang L."/>
            <person name="Zeng H."/>
            <person name="Fan D."/>
            <person name="Zhu Y."/>
            <person name="Feng Y."/>
            <person name="Wang G."/>
            <person name="Peng C."/>
            <person name="Jiang X."/>
            <person name="Zhou D."/>
            <person name="Ni P."/>
            <person name="Liang C."/>
            <person name="Liu L."/>
            <person name="Wang J."/>
            <person name="Mao C."/>
            <person name="Fang X."/>
            <person name="Peng M."/>
            <person name="Huang J."/>
        </authorList>
    </citation>
    <scope>NUCLEOTIDE SEQUENCE [LARGE SCALE GENOMIC DNA]</scope>
    <source>
        <strain evidence="3">race 1</strain>
    </source>
</reference>
<gene>
    <name evidence="2" type="ORF">FOC1_g10003932</name>
</gene>
<dbReference type="Proteomes" id="UP000016928">
    <property type="component" value="Unassembled WGS sequence"/>
</dbReference>
<evidence type="ECO:0000313" key="3">
    <source>
        <dbReference type="Proteomes" id="UP000016928"/>
    </source>
</evidence>
<organism evidence="2 3">
    <name type="scientific">Fusarium oxysporum f. sp. cubense (strain race 1)</name>
    <name type="common">Panama disease fungus</name>
    <dbReference type="NCBI Taxonomy" id="1229664"/>
    <lineage>
        <taxon>Eukaryota</taxon>
        <taxon>Fungi</taxon>
        <taxon>Dikarya</taxon>
        <taxon>Ascomycota</taxon>
        <taxon>Pezizomycotina</taxon>
        <taxon>Sordariomycetes</taxon>
        <taxon>Hypocreomycetidae</taxon>
        <taxon>Hypocreales</taxon>
        <taxon>Nectriaceae</taxon>
        <taxon>Fusarium</taxon>
        <taxon>Fusarium oxysporum species complex</taxon>
    </lineage>
</organism>
<dbReference type="VEuPathDB" id="FungiDB:FOC1_g10003932"/>
<dbReference type="AlphaFoldDB" id="N4UWW5"/>
<evidence type="ECO:0000259" key="1">
    <source>
        <dbReference type="Pfam" id="PF03184"/>
    </source>
</evidence>
<accession>N4UWW5</accession>